<evidence type="ECO:0000256" key="2">
    <source>
        <dbReference type="ARBA" id="ARBA00010637"/>
    </source>
</evidence>
<reference evidence="11 12" key="1">
    <citation type="journal article" date="2017" name="Curr. Microbiol.">
        <title>Lysobacter zhanggongensis sp. nov. Isolated from a Pit Mud.</title>
        <authorList>
            <person name="Zhang X.F."/>
            <person name="Wang H.H."/>
            <person name="Sun X.Y."/>
            <person name="Pan C.M."/>
        </authorList>
    </citation>
    <scope>NUCLEOTIDE SEQUENCE [LARGE SCALE GENOMIC DNA]</scope>
    <source>
        <strain evidence="11 12">ZGLJ7-1</strain>
    </source>
</reference>
<organism evidence="11 12">
    <name type="scientific">Lysobacter zhanggongensis</name>
    <dbReference type="NCBI Taxonomy" id="1774951"/>
    <lineage>
        <taxon>Bacteria</taxon>
        <taxon>Pseudomonadati</taxon>
        <taxon>Pseudomonadota</taxon>
        <taxon>Gammaproteobacteria</taxon>
        <taxon>Lysobacterales</taxon>
        <taxon>Lysobacteraceae</taxon>
        <taxon>Lysobacter</taxon>
    </lineage>
</organism>
<accession>A0ABU7YT10</accession>
<evidence type="ECO:0000256" key="8">
    <source>
        <dbReference type="ARBA" id="ARBA00022989"/>
    </source>
</evidence>
<gene>
    <name evidence="11" type="primary">gspM</name>
    <name evidence="11" type="ORF">SNE33_11750</name>
</gene>
<comment type="caution">
    <text evidence="11">The sequence shown here is derived from an EMBL/GenBank/DDBJ whole genome shotgun (WGS) entry which is preliminary data.</text>
</comment>
<evidence type="ECO:0000256" key="3">
    <source>
        <dbReference type="ARBA" id="ARBA00022448"/>
    </source>
</evidence>
<dbReference type="EMBL" id="JAXGFO010000092">
    <property type="protein sequence ID" value="MEG3158540.1"/>
    <property type="molecule type" value="Genomic_DNA"/>
</dbReference>
<evidence type="ECO:0000313" key="12">
    <source>
        <dbReference type="Proteomes" id="UP001334501"/>
    </source>
</evidence>
<evidence type="ECO:0000256" key="5">
    <source>
        <dbReference type="ARBA" id="ARBA00022519"/>
    </source>
</evidence>
<protein>
    <submittedName>
        <fullName evidence="11">Type II secretion system protein GspM</fullName>
    </submittedName>
</protein>
<dbReference type="Proteomes" id="UP001334501">
    <property type="component" value="Unassembled WGS sequence"/>
</dbReference>
<keyword evidence="5" id="KW-0997">Cell inner membrane</keyword>
<evidence type="ECO:0000256" key="7">
    <source>
        <dbReference type="ARBA" id="ARBA00022927"/>
    </source>
</evidence>
<dbReference type="SUPFAM" id="SSF103054">
    <property type="entry name" value="General secretion pathway protein M, EpsM"/>
    <property type="match status" value="1"/>
</dbReference>
<evidence type="ECO:0000256" key="10">
    <source>
        <dbReference type="SAM" id="Phobius"/>
    </source>
</evidence>
<dbReference type="InterPro" id="IPR007690">
    <property type="entry name" value="T2SS_GspM"/>
</dbReference>
<comment type="similarity">
    <text evidence="2">Belongs to the GSP M family.</text>
</comment>
<keyword evidence="3" id="KW-0813">Transport</keyword>
<dbReference type="Pfam" id="PF04612">
    <property type="entry name" value="T2SSM"/>
    <property type="match status" value="1"/>
</dbReference>
<comment type="subcellular location">
    <subcellularLocation>
        <location evidence="1">Cell inner membrane</location>
        <topology evidence="1">Single-pass membrane protein</topology>
    </subcellularLocation>
</comment>
<keyword evidence="8 10" id="KW-1133">Transmembrane helix</keyword>
<keyword evidence="9 10" id="KW-0472">Membrane</keyword>
<evidence type="ECO:0000256" key="1">
    <source>
        <dbReference type="ARBA" id="ARBA00004377"/>
    </source>
</evidence>
<feature type="transmembrane region" description="Helical" evidence="10">
    <location>
        <begin position="28"/>
        <end position="49"/>
    </location>
</feature>
<dbReference type="InterPro" id="IPR023229">
    <property type="entry name" value="T2SS_M_periplasmic_sf"/>
</dbReference>
<keyword evidence="6 10" id="KW-0812">Transmembrane</keyword>
<keyword evidence="12" id="KW-1185">Reference proteome</keyword>
<keyword evidence="7" id="KW-0653">Protein transport</keyword>
<sequence length="171" mass="18092">MTIGSIPGSSASRVRESWASLAPRERTMLAVMALAIAAFVLWLGIVRPLQDFAGDAMQRTQRAAGDLREVQARVRDIRAMEASRPALPSGERFAPAIMDAAAVGQVAITRQRIGDGGVLEVGIDAVAAPALFGWLDALRTGHSITPASLEVRERNGALQAEVSFNPPVAPP</sequence>
<evidence type="ECO:0000313" key="11">
    <source>
        <dbReference type="EMBL" id="MEG3158540.1"/>
    </source>
</evidence>
<dbReference type="RefSeq" id="WP_412700431.1">
    <property type="nucleotide sequence ID" value="NZ_JAXGFO010000092.1"/>
</dbReference>
<evidence type="ECO:0000256" key="9">
    <source>
        <dbReference type="ARBA" id="ARBA00023136"/>
    </source>
</evidence>
<proteinExistence type="inferred from homology"/>
<name>A0ABU7YT10_9GAMM</name>
<evidence type="ECO:0000256" key="4">
    <source>
        <dbReference type="ARBA" id="ARBA00022475"/>
    </source>
</evidence>
<evidence type="ECO:0000256" key="6">
    <source>
        <dbReference type="ARBA" id="ARBA00022692"/>
    </source>
</evidence>
<keyword evidence="4" id="KW-1003">Cell membrane</keyword>